<dbReference type="OrthoDB" id="1878374at2"/>
<evidence type="ECO:0000313" key="3">
    <source>
        <dbReference type="Proteomes" id="UP000190890"/>
    </source>
</evidence>
<dbReference type="Proteomes" id="UP000190890">
    <property type="component" value="Unassembled WGS sequence"/>
</dbReference>
<gene>
    <name evidence="2" type="ORF">CLPUN_30230</name>
</gene>
<reference evidence="2 3" key="1">
    <citation type="submission" date="2016-05" db="EMBL/GenBank/DDBJ databases">
        <title>Microbial solvent formation.</title>
        <authorList>
            <person name="Poehlein A."/>
            <person name="Montoya Solano J.D."/>
            <person name="Flitsch S."/>
            <person name="Krabben P."/>
            <person name="Duerre P."/>
            <person name="Daniel R."/>
        </authorList>
    </citation>
    <scope>NUCLEOTIDE SEQUENCE [LARGE SCALE GENOMIC DNA]</scope>
    <source>
        <strain evidence="2 3">DSM 2619</strain>
    </source>
</reference>
<feature type="transmembrane region" description="Helical" evidence="1">
    <location>
        <begin position="16"/>
        <end position="36"/>
    </location>
</feature>
<organism evidence="2 3">
    <name type="scientific">Clostridium puniceum</name>
    <dbReference type="NCBI Taxonomy" id="29367"/>
    <lineage>
        <taxon>Bacteria</taxon>
        <taxon>Bacillati</taxon>
        <taxon>Bacillota</taxon>
        <taxon>Clostridia</taxon>
        <taxon>Eubacteriales</taxon>
        <taxon>Clostridiaceae</taxon>
        <taxon>Clostridium</taxon>
    </lineage>
</organism>
<evidence type="ECO:0000256" key="1">
    <source>
        <dbReference type="SAM" id="Phobius"/>
    </source>
</evidence>
<keyword evidence="1" id="KW-0472">Membrane</keyword>
<keyword evidence="1" id="KW-1133">Transmembrane helix</keyword>
<dbReference type="EMBL" id="LZZM01000180">
    <property type="protein sequence ID" value="OOM75789.1"/>
    <property type="molecule type" value="Genomic_DNA"/>
</dbReference>
<accession>A0A1S8TDT7</accession>
<evidence type="ECO:0000313" key="2">
    <source>
        <dbReference type="EMBL" id="OOM75789.1"/>
    </source>
</evidence>
<dbReference type="AlphaFoldDB" id="A0A1S8TDT7"/>
<sequence>MAKNIYQIKNLRTRKFLGIYGFLWLVFITHNLISWFKSTILYGAEFENMGVRALVKTVGNIKGFVKRTSLGIKVNIPPLTKLAKLIADVLCNPRYIQLTFDISS</sequence>
<comment type="caution">
    <text evidence="2">The sequence shown here is derived from an EMBL/GenBank/DDBJ whole genome shotgun (WGS) entry which is preliminary data.</text>
</comment>
<keyword evidence="3" id="KW-1185">Reference proteome</keyword>
<protein>
    <submittedName>
        <fullName evidence="2">Uncharacterized protein</fullName>
    </submittedName>
</protein>
<name>A0A1S8TDT7_9CLOT</name>
<keyword evidence="1" id="KW-0812">Transmembrane</keyword>
<proteinExistence type="predicted"/>